<dbReference type="EMBL" id="CAMPGE010019424">
    <property type="protein sequence ID" value="CAI2377757.1"/>
    <property type="molecule type" value="Genomic_DNA"/>
</dbReference>
<evidence type="ECO:0000313" key="3">
    <source>
        <dbReference type="EMBL" id="CAI2377757.1"/>
    </source>
</evidence>
<feature type="region of interest" description="Disordered" evidence="2">
    <location>
        <begin position="207"/>
        <end position="248"/>
    </location>
</feature>
<gene>
    <name evidence="3" type="ORF">ECRASSUSDP1_LOCUS19146</name>
</gene>
<accession>A0AAD1XRZ2</accession>
<name>A0AAD1XRZ2_EUPCR</name>
<protein>
    <submittedName>
        <fullName evidence="3">Uncharacterized protein</fullName>
    </submittedName>
</protein>
<dbReference type="Proteomes" id="UP001295684">
    <property type="component" value="Unassembled WGS sequence"/>
</dbReference>
<sequence length="248" mass="29359">MSLPYPRYRPSPEYFNYEQNEDGTYELEDPDPINQKMKLSLKLLSRQKELKKEIKRLIKRKKQRKINLKTQLHNIQNIRIERNASVQPTPAQIKPFQAQIVNNYYKSRSKFLKDMNHTINHPEPSHPPINPYLTSLNSPPKPQIDTNKLRLNLRNMLIQKDILKHNLSHEPKEENLRLDEGCRMIGRRDQLADYLYNRLVQKEKDFGEEDWGSRNKRNYGRNTEFGRREDGIGEIGGRRDSTATLPSI</sequence>
<evidence type="ECO:0000313" key="4">
    <source>
        <dbReference type="Proteomes" id="UP001295684"/>
    </source>
</evidence>
<organism evidence="3 4">
    <name type="scientific">Euplotes crassus</name>
    <dbReference type="NCBI Taxonomy" id="5936"/>
    <lineage>
        <taxon>Eukaryota</taxon>
        <taxon>Sar</taxon>
        <taxon>Alveolata</taxon>
        <taxon>Ciliophora</taxon>
        <taxon>Intramacronucleata</taxon>
        <taxon>Spirotrichea</taxon>
        <taxon>Hypotrichia</taxon>
        <taxon>Euplotida</taxon>
        <taxon>Euplotidae</taxon>
        <taxon>Moneuplotes</taxon>
    </lineage>
</organism>
<keyword evidence="1" id="KW-0175">Coiled coil</keyword>
<feature type="compositionally biased region" description="Basic and acidic residues" evidence="2">
    <location>
        <begin position="224"/>
        <end position="241"/>
    </location>
</feature>
<evidence type="ECO:0000256" key="1">
    <source>
        <dbReference type="SAM" id="Coils"/>
    </source>
</evidence>
<keyword evidence="4" id="KW-1185">Reference proteome</keyword>
<proteinExistence type="predicted"/>
<feature type="coiled-coil region" evidence="1">
    <location>
        <begin position="44"/>
        <end position="78"/>
    </location>
</feature>
<evidence type="ECO:0000256" key="2">
    <source>
        <dbReference type="SAM" id="MobiDB-lite"/>
    </source>
</evidence>
<comment type="caution">
    <text evidence="3">The sequence shown here is derived from an EMBL/GenBank/DDBJ whole genome shotgun (WGS) entry which is preliminary data.</text>
</comment>
<dbReference type="AlphaFoldDB" id="A0AAD1XRZ2"/>
<reference evidence="3" key="1">
    <citation type="submission" date="2023-07" db="EMBL/GenBank/DDBJ databases">
        <authorList>
            <consortium name="AG Swart"/>
            <person name="Singh M."/>
            <person name="Singh A."/>
            <person name="Seah K."/>
            <person name="Emmerich C."/>
        </authorList>
    </citation>
    <scope>NUCLEOTIDE SEQUENCE</scope>
    <source>
        <strain evidence="3">DP1</strain>
    </source>
</reference>